<feature type="transmembrane region" description="Helical" evidence="1">
    <location>
        <begin position="12"/>
        <end position="32"/>
    </location>
</feature>
<accession>A0A518I2C8</accession>
<reference evidence="2 3" key="1">
    <citation type="submission" date="2019-03" db="EMBL/GenBank/DDBJ databases">
        <title>Deep-cultivation of Planctomycetes and their phenomic and genomic characterization uncovers novel biology.</title>
        <authorList>
            <person name="Wiegand S."/>
            <person name="Jogler M."/>
            <person name="Boedeker C."/>
            <person name="Pinto D."/>
            <person name="Vollmers J."/>
            <person name="Rivas-Marin E."/>
            <person name="Kohn T."/>
            <person name="Peeters S.H."/>
            <person name="Heuer A."/>
            <person name="Rast P."/>
            <person name="Oberbeckmann S."/>
            <person name="Bunk B."/>
            <person name="Jeske O."/>
            <person name="Meyerdierks A."/>
            <person name="Storesund J.E."/>
            <person name="Kallscheuer N."/>
            <person name="Luecker S."/>
            <person name="Lage O.M."/>
            <person name="Pohl T."/>
            <person name="Merkel B.J."/>
            <person name="Hornburger P."/>
            <person name="Mueller R.-W."/>
            <person name="Bruemmer F."/>
            <person name="Labrenz M."/>
            <person name="Spormann A.M."/>
            <person name="Op den Camp H."/>
            <person name="Overmann J."/>
            <person name="Amann R."/>
            <person name="Jetten M.S.M."/>
            <person name="Mascher T."/>
            <person name="Medema M.H."/>
            <person name="Devos D.P."/>
            <person name="Kaster A.-K."/>
            <person name="Ovreas L."/>
            <person name="Rohde M."/>
            <person name="Galperin M.Y."/>
            <person name="Jogler C."/>
        </authorList>
    </citation>
    <scope>NUCLEOTIDE SEQUENCE [LARGE SCALE GENOMIC DNA]</scope>
    <source>
        <strain evidence="2 3">Enr13</strain>
    </source>
</reference>
<evidence type="ECO:0000256" key="1">
    <source>
        <dbReference type="SAM" id="Phobius"/>
    </source>
</evidence>
<keyword evidence="3" id="KW-1185">Reference proteome</keyword>
<evidence type="ECO:0000313" key="2">
    <source>
        <dbReference type="EMBL" id="QDV47177.1"/>
    </source>
</evidence>
<organism evidence="2 3">
    <name type="scientific">Stieleria neptunia</name>
    <dbReference type="NCBI Taxonomy" id="2527979"/>
    <lineage>
        <taxon>Bacteria</taxon>
        <taxon>Pseudomonadati</taxon>
        <taxon>Planctomycetota</taxon>
        <taxon>Planctomycetia</taxon>
        <taxon>Pirellulales</taxon>
        <taxon>Pirellulaceae</taxon>
        <taxon>Stieleria</taxon>
    </lineage>
</organism>
<dbReference type="InterPro" id="IPR021741">
    <property type="entry name" value="DUF3311"/>
</dbReference>
<keyword evidence="1" id="KW-0812">Transmembrane</keyword>
<keyword evidence="1" id="KW-0472">Membrane</keyword>
<name>A0A518I2C8_9BACT</name>
<dbReference type="OrthoDB" id="283209at2"/>
<protein>
    <recommendedName>
        <fullName evidence="4">DUF3311 domain-containing protein</fullName>
    </recommendedName>
</protein>
<sequence length="88" mass="9609">MTSSTTQKSNGMWIIAALVVLLLILHQDNWFWTDDTLVFGFMPIGLFWHACISIGASLTWALATVIAWPLHDEAAENGDASSTEEAAS</sequence>
<feature type="transmembrane region" description="Helical" evidence="1">
    <location>
        <begin position="44"/>
        <end position="68"/>
    </location>
</feature>
<proteinExistence type="predicted"/>
<dbReference type="EMBL" id="CP037423">
    <property type="protein sequence ID" value="QDV47177.1"/>
    <property type="molecule type" value="Genomic_DNA"/>
</dbReference>
<dbReference type="KEGG" id="snep:Enr13x_70860"/>
<dbReference type="AlphaFoldDB" id="A0A518I2C8"/>
<keyword evidence="1" id="KW-1133">Transmembrane helix</keyword>
<dbReference type="RefSeq" id="WP_145391276.1">
    <property type="nucleotide sequence ID" value="NZ_CP037423.1"/>
</dbReference>
<dbReference type="Pfam" id="PF11755">
    <property type="entry name" value="DUF3311"/>
    <property type="match status" value="1"/>
</dbReference>
<evidence type="ECO:0000313" key="3">
    <source>
        <dbReference type="Proteomes" id="UP000319004"/>
    </source>
</evidence>
<dbReference type="Proteomes" id="UP000319004">
    <property type="component" value="Chromosome"/>
</dbReference>
<gene>
    <name evidence="2" type="ORF">Enr13x_70860</name>
</gene>
<evidence type="ECO:0008006" key="4">
    <source>
        <dbReference type="Google" id="ProtNLM"/>
    </source>
</evidence>